<reference evidence="1" key="1">
    <citation type="submission" date="2019-12" db="EMBL/GenBank/DDBJ databases">
        <title>Genome sequencing and annotation of Brassica cretica.</title>
        <authorList>
            <person name="Studholme D.J."/>
            <person name="Sarris P."/>
        </authorList>
    </citation>
    <scope>NUCLEOTIDE SEQUENCE</scope>
    <source>
        <strain evidence="1">PFS-109/04</strain>
        <tissue evidence="1">Leaf</tissue>
    </source>
</reference>
<evidence type="ECO:0000313" key="2">
    <source>
        <dbReference type="Proteomes" id="UP000712600"/>
    </source>
</evidence>
<sequence>MVFFIGLRELHRSIKFPLSLEYDVGSLHGPSNFLVGSAQICTLDSDDFFSFMKMRRCPHGGDWSELADFSLHFLRLSSSMNRVEECMGQDPGIWEGESWRG</sequence>
<organism evidence="1 2">
    <name type="scientific">Brassica cretica</name>
    <name type="common">Mustard</name>
    <dbReference type="NCBI Taxonomy" id="69181"/>
    <lineage>
        <taxon>Eukaryota</taxon>
        <taxon>Viridiplantae</taxon>
        <taxon>Streptophyta</taxon>
        <taxon>Embryophyta</taxon>
        <taxon>Tracheophyta</taxon>
        <taxon>Spermatophyta</taxon>
        <taxon>Magnoliopsida</taxon>
        <taxon>eudicotyledons</taxon>
        <taxon>Gunneridae</taxon>
        <taxon>Pentapetalae</taxon>
        <taxon>rosids</taxon>
        <taxon>malvids</taxon>
        <taxon>Brassicales</taxon>
        <taxon>Brassicaceae</taxon>
        <taxon>Brassiceae</taxon>
        <taxon>Brassica</taxon>
    </lineage>
</organism>
<comment type="caution">
    <text evidence="1">The sequence shown here is derived from an EMBL/GenBank/DDBJ whole genome shotgun (WGS) entry which is preliminary data.</text>
</comment>
<dbReference type="Proteomes" id="UP000712600">
    <property type="component" value="Unassembled WGS sequence"/>
</dbReference>
<gene>
    <name evidence="1" type="ORF">F2Q69_00006511</name>
</gene>
<proteinExistence type="predicted"/>
<dbReference type="AlphaFoldDB" id="A0A8S9P1K1"/>
<evidence type="ECO:0000313" key="1">
    <source>
        <dbReference type="EMBL" id="KAF3507392.1"/>
    </source>
</evidence>
<name>A0A8S9P1K1_BRACR</name>
<dbReference type="EMBL" id="QGKX02001521">
    <property type="protein sequence ID" value="KAF3507392.1"/>
    <property type="molecule type" value="Genomic_DNA"/>
</dbReference>
<accession>A0A8S9P1K1</accession>
<protein>
    <submittedName>
        <fullName evidence="1">Uncharacterized protein</fullName>
    </submittedName>
</protein>